<evidence type="ECO:0008006" key="7">
    <source>
        <dbReference type="Google" id="ProtNLM"/>
    </source>
</evidence>
<reference evidence="5 6" key="1">
    <citation type="journal article" date="2019" name="Syst. Appl. Microbiol.">
        <title>Polyphasic characterization of two novel Lactobacillus spp. isolated from blown salami packages: Description of Lactobacillus halodurans sp. nov. and Lactobacillus salsicarnum sp. nov.</title>
        <authorList>
            <person name="Schuster J.A."/>
            <person name="Klingl A."/>
            <person name="Vogel R.F."/>
            <person name="Ehrmann M.A."/>
        </authorList>
    </citation>
    <scope>NUCLEOTIDE SEQUENCE [LARGE SCALE GENOMIC DNA]</scope>
    <source>
        <strain evidence="3 6">TMW 1.2098</strain>
        <strain evidence="4 5">TMW 1.2118</strain>
    </source>
</reference>
<keyword evidence="1" id="KW-0175">Coiled coil</keyword>
<reference evidence="3" key="2">
    <citation type="submission" date="2019-05" db="EMBL/GenBank/DDBJ databases">
        <authorList>
            <person name="Schuster J.A."/>
            <person name="Ehrmann M.A."/>
        </authorList>
    </citation>
    <scope>NUCLEOTIDE SEQUENCE</scope>
    <source>
        <strain evidence="3">TMW 1.2098</strain>
    </source>
</reference>
<evidence type="ECO:0000256" key="2">
    <source>
        <dbReference type="SAM" id="MobiDB-lite"/>
    </source>
</evidence>
<evidence type="ECO:0000313" key="6">
    <source>
        <dbReference type="Proteomes" id="UP000436655"/>
    </source>
</evidence>
<dbReference type="EMBL" id="VDFN01000001">
    <property type="protein sequence ID" value="MQS44249.1"/>
    <property type="molecule type" value="Genomic_DNA"/>
</dbReference>
<dbReference type="AlphaFoldDB" id="A0A5P0ZF18"/>
<dbReference type="Proteomes" id="UP000380386">
    <property type="component" value="Unassembled WGS sequence"/>
</dbReference>
<gene>
    <name evidence="4" type="ORF">FHL02_01295</name>
    <name evidence="3" type="ORF">FHL03_01975</name>
</gene>
<comment type="caution">
    <text evidence="4">The sequence shown here is derived from an EMBL/GenBank/DDBJ whole genome shotgun (WGS) entry which is preliminary data.</text>
</comment>
<dbReference type="OrthoDB" id="2365850at2"/>
<evidence type="ECO:0000313" key="4">
    <source>
        <dbReference type="EMBL" id="MQS51647.1"/>
    </source>
</evidence>
<dbReference type="Proteomes" id="UP000436655">
    <property type="component" value="Unassembled WGS sequence"/>
</dbReference>
<evidence type="ECO:0000256" key="1">
    <source>
        <dbReference type="SAM" id="Coils"/>
    </source>
</evidence>
<dbReference type="EMBL" id="VDFM01000001">
    <property type="protein sequence ID" value="MQS51647.1"/>
    <property type="molecule type" value="Genomic_DNA"/>
</dbReference>
<dbReference type="InterPro" id="IPR009636">
    <property type="entry name" value="SCAF"/>
</dbReference>
<dbReference type="Pfam" id="PF06810">
    <property type="entry name" value="Phage_scaffold"/>
    <property type="match status" value="1"/>
</dbReference>
<name>A0A5P0ZF18_9LACO</name>
<sequence length="210" mass="23716">MQSIHRGRCRVTNNVRRDFNMERKDLKGLELSDDQITGVLKLYNQDLDPLKASLQTAETERDTFKESVTDRDNQLADLQKQVGDNEELKSQIEELQSTNKKSSSEFQDQIATMKRDGAIKLALRDSKAKDADMVFKSLDLNDVTLNDKGKLSGLSDQLEEFKKSHDYMFEAEPEQKKEPINAFIDGNPSGAQGDKDSLVSKIASRMAKAK</sequence>
<organism evidence="4 5">
    <name type="scientific">Companilactobacillus mishanensis</name>
    <dbReference type="NCBI Taxonomy" id="2486008"/>
    <lineage>
        <taxon>Bacteria</taxon>
        <taxon>Bacillati</taxon>
        <taxon>Bacillota</taxon>
        <taxon>Bacilli</taxon>
        <taxon>Lactobacillales</taxon>
        <taxon>Lactobacillaceae</taxon>
        <taxon>Companilactobacillus</taxon>
    </lineage>
</organism>
<evidence type="ECO:0000313" key="5">
    <source>
        <dbReference type="Proteomes" id="UP000380386"/>
    </source>
</evidence>
<keyword evidence="6" id="KW-1185">Reference proteome</keyword>
<evidence type="ECO:0000313" key="3">
    <source>
        <dbReference type="EMBL" id="MQS44249.1"/>
    </source>
</evidence>
<protein>
    <recommendedName>
        <fullName evidence="7">Scaffolding protein</fullName>
    </recommendedName>
</protein>
<feature type="coiled-coil region" evidence="1">
    <location>
        <begin position="75"/>
        <end position="105"/>
    </location>
</feature>
<proteinExistence type="predicted"/>
<feature type="region of interest" description="Disordered" evidence="2">
    <location>
        <begin position="174"/>
        <end position="197"/>
    </location>
</feature>
<accession>A0A5P0ZF18</accession>